<comment type="subcellular location">
    <subcellularLocation>
        <location evidence="1">Membrane</location>
        <topology evidence="1">Multi-pass membrane protein</topology>
    </subcellularLocation>
</comment>
<feature type="chain" id="PRO_5035467006" evidence="9">
    <location>
        <begin position="24"/>
        <end position="451"/>
    </location>
</feature>
<keyword evidence="4 8" id="KW-0812">Transmembrane</keyword>
<feature type="transmembrane region" description="Helical" evidence="8">
    <location>
        <begin position="398"/>
        <end position="419"/>
    </location>
</feature>
<name>A0A8K0V9P8_9RHOB</name>
<proteinExistence type="inferred from homology"/>
<keyword evidence="5 8" id="KW-1133">Transmembrane helix</keyword>
<evidence type="ECO:0000256" key="7">
    <source>
        <dbReference type="ARBA" id="ARBA00023177"/>
    </source>
</evidence>
<accession>A0A8K0V9P8</accession>
<dbReference type="GO" id="GO:0016020">
    <property type="term" value="C:membrane"/>
    <property type="evidence" value="ECO:0007669"/>
    <property type="project" value="UniProtKB-SubCell"/>
</dbReference>
<comment type="caution">
    <text evidence="11">The sequence shown here is derived from an EMBL/GenBank/DDBJ whole genome shotgun (WGS) entry which is preliminary data.</text>
</comment>
<feature type="transmembrane region" description="Helical" evidence="8">
    <location>
        <begin position="85"/>
        <end position="102"/>
    </location>
</feature>
<dbReference type="InterPro" id="IPR018047">
    <property type="entry name" value="Ammonium_transpt_CS"/>
</dbReference>
<protein>
    <submittedName>
        <fullName evidence="11">Ammonium transporter</fullName>
    </submittedName>
</protein>
<evidence type="ECO:0000256" key="5">
    <source>
        <dbReference type="ARBA" id="ARBA00022989"/>
    </source>
</evidence>
<keyword evidence="7" id="KW-0924">Ammonia transport</keyword>
<dbReference type="InterPro" id="IPR029020">
    <property type="entry name" value="Ammonium/urea_transptr"/>
</dbReference>
<dbReference type="AlphaFoldDB" id="A0A8K0V9P8"/>
<evidence type="ECO:0000256" key="8">
    <source>
        <dbReference type="SAM" id="Phobius"/>
    </source>
</evidence>
<feature type="signal peptide" evidence="9">
    <location>
        <begin position="1"/>
        <end position="23"/>
    </location>
</feature>
<evidence type="ECO:0000313" key="12">
    <source>
        <dbReference type="Proteomes" id="UP000648908"/>
    </source>
</evidence>
<keyword evidence="9" id="KW-0732">Signal</keyword>
<evidence type="ECO:0000256" key="3">
    <source>
        <dbReference type="ARBA" id="ARBA00022448"/>
    </source>
</evidence>
<dbReference type="InterPro" id="IPR024041">
    <property type="entry name" value="NH4_transpt_AmtB-like_dom"/>
</dbReference>
<evidence type="ECO:0000259" key="10">
    <source>
        <dbReference type="Pfam" id="PF00909"/>
    </source>
</evidence>
<dbReference type="RefSeq" id="WP_202686594.1">
    <property type="nucleotide sequence ID" value="NZ_JAESVN010000001.1"/>
</dbReference>
<evidence type="ECO:0000313" key="11">
    <source>
        <dbReference type="EMBL" id="MBL4915950.1"/>
    </source>
</evidence>
<feature type="transmembrane region" description="Helical" evidence="8">
    <location>
        <begin position="250"/>
        <end position="267"/>
    </location>
</feature>
<dbReference type="GO" id="GO:0097272">
    <property type="term" value="P:ammonium homeostasis"/>
    <property type="evidence" value="ECO:0007669"/>
    <property type="project" value="TreeGrafter"/>
</dbReference>
<dbReference type="Proteomes" id="UP000648908">
    <property type="component" value="Unassembled WGS sequence"/>
</dbReference>
<dbReference type="InterPro" id="IPR019879">
    <property type="entry name" value="Ammonium_transptr_marine"/>
</dbReference>
<reference evidence="11" key="1">
    <citation type="submission" date="2021-01" db="EMBL/GenBank/DDBJ databases">
        <title>Tabrizicola alba sp. nov. a motile alkaliphilic bacterium isolated from a soda lake.</title>
        <authorList>
            <person name="Szuroczki S."/>
            <person name="Abbaszade G."/>
            <person name="Schumann P."/>
            <person name="Toth E."/>
        </authorList>
    </citation>
    <scope>NUCLEOTIDE SEQUENCE</scope>
    <source>
        <strain evidence="11">DMG-N-6</strain>
    </source>
</reference>
<feature type="transmembrane region" description="Helical" evidence="8">
    <location>
        <begin position="313"/>
        <end position="331"/>
    </location>
</feature>
<dbReference type="PANTHER" id="PTHR11730">
    <property type="entry name" value="AMMONIUM TRANSPORTER"/>
    <property type="match status" value="1"/>
</dbReference>
<feature type="transmembrane region" description="Helical" evidence="8">
    <location>
        <begin position="210"/>
        <end position="230"/>
    </location>
</feature>
<dbReference type="Pfam" id="PF00909">
    <property type="entry name" value="Ammonium_transp"/>
    <property type="match status" value="1"/>
</dbReference>
<dbReference type="PANTHER" id="PTHR11730:SF62">
    <property type="entry name" value="AMMONIUM TRANSPORTER SLL1017-RELATED"/>
    <property type="match status" value="1"/>
</dbReference>
<organism evidence="11 12">
    <name type="scientific">Szabonella alba</name>
    <dbReference type="NCBI Taxonomy" id="2804194"/>
    <lineage>
        <taxon>Bacteria</taxon>
        <taxon>Pseudomonadati</taxon>
        <taxon>Pseudomonadota</taxon>
        <taxon>Alphaproteobacteria</taxon>
        <taxon>Rhodobacterales</taxon>
        <taxon>Paracoccaceae</taxon>
        <taxon>Szabonella</taxon>
    </lineage>
</organism>
<dbReference type="SUPFAM" id="SSF111352">
    <property type="entry name" value="Ammonium transporter"/>
    <property type="match status" value="1"/>
</dbReference>
<feature type="transmembrane region" description="Helical" evidence="8">
    <location>
        <begin position="287"/>
        <end position="306"/>
    </location>
</feature>
<feature type="transmembrane region" description="Helical" evidence="8">
    <location>
        <begin position="149"/>
        <end position="168"/>
    </location>
</feature>
<gene>
    <name evidence="11" type="ORF">JL811_01845</name>
</gene>
<evidence type="ECO:0000256" key="4">
    <source>
        <dbReference type="ARBA" id="ARBA00022692"/>
    </source>
</evidence>
<keyword evidence="12" id="KW-1185">Reference proteome</keyword>
<feature type="transmembrane region" description="Helical" evidence="8">
    <location>
        <begin position="47"/>
        <end position="73"/>
    </location>
</feature>
<evidence type="ECO:0000256" key="1">
    <source>
        <dbReference type="ARBA" id="ARBA00004141"/>
    </source>
</evidence>
<keyword evidence="6 8" id="KW-0472">Membrane</keyword>
<evidence type="ECO:0000256" key="2">
    <source>
        <dbReference type="ARBA" id="ARBA00005887"/>
    </source>
</evidence>
<sequence length="451" mass="47195">MSNWKNLTGLAVLTAALAFPAHAQEVAETAEAAEAAVAVAVPTDMAFIMNSLIMLIGGFLVFWMAAGFAMLEAGLVRSKNVTMQLLKNVSLFSLACFAYYLIGYNVMYPGDSWIIEGVFGSIGTAVLEAVGIGADGADDYSYASTSSDFFFQVMFCAATASIVSGALAERIKLWPFLVFTVVLTGLIYPIQASWKWGGGFLDGAGFLDFAGSTVVHSVGGWAALVGAIILGPRLGKYKDGRVNPMPGSSLPLATLGMFILWMGWFGFNGASQLALSSVGDAADVGRIFANTNAAAVGGVIATLILTQMIYKKADLTMVLNGALAGLVSITAEPLTPSLGVATLIGAVGGVIVVFSVPLLDKFKIDDVVGAIPVHLFAGIWGTIAVVLTNSDANIGTQLYSIIVVGLFVCVTSAVVWFILKATMGLRVDQEAEVNGLDKAELGMEAYPEFKV</sequence>
<dbReference type="NCBIfam" id="TIGR03644">
    <property type="entry name" value="marine_trans_1"/>
    <property type="match status" value="1"/>
</dbReference>
<dbReference type="Gene3D" id="1.10.3430.10">
    <property type="entry name" value="Ammonium transporter AmtB like domains"/>
    <property type="match status" value="1"/>
</dbReference>
<evidence type="ECO:0000256" key="9">
    <source>
        <dbReference type="SAM" id="SignalP"/>
    </source>
</evidence>
<keyword evidence="3" id="KW-0813">Transport</keyword>
<feature type="transmembrane region" description="Helical" evidence="8">
    <location>
        <begin position="366"/>
        <end position="386"/>
    </location>
</feature>
<dbReference type="GO" id="GO:0008519">
    <property type="term" value="F:ammonium channel activity"/>
    <property type="evidence" value="ECO:0007669"/>
    <property type="project" value="InterPro"/>
</dbReference>
<feature type="transmembrane region" description="Helical" evidence="8">
    <location>
        <begin position="337"/>
        <end position="359"/>
    </location>
</feature>
<dbReference type="EMBL" id="JAESVN010000001">
    <property type="protein sequence ID" value="MBL4915950.1"/>
    <property type="molecule type" value="Genomic_DNA"/>
</dbReference>
<feature type="domain" description="Ammonium transporter AmtB-like" evidence="10">
    <location>
        <begin position="53"/>
        <end position="446"/>
    </location>
</feature>
<evidence type="ECO:0000256" key="6">
    <source>
        <dbReference type="ARBA" id="ARBA00023136"/>
    </source>
</evidence>
<dbReference type="PROSITE" id="PS01219">
    <property type="entry name" value="AMMONIUM_TRANSP"/>
    <property type="match status" value="1"/>
</dbReference>
<feature type="transmembrane region" description="Helical" evidence="8">
    <location>
        <begin position="173"/>
        <end position="190"/>
    </location>
</feature>
<comment type="similarity">
    <text evidence="2">Belongs to the ammonia transporter channel (TC 1.A.11.2) family.</text>
</comment>